<name>A0A8S1MNN8_PARPR</name>
<evidence type="ECO:0000313" key="2">
    <source>
        <dbReference type="Proteomes" id="UP000688137"/>
    </source>
</evidence>
<dbReference type="Proteomes" id="UP000688137">
    <property type="component" value="Unassembled WGS sequence"/>
</dbReference>
<comment type="caution">
    <text evidence="1">The sequence shown here is derived from an EMBL/GenBank/DDBJ whole genome shotgun (WGS) entry which is preliminary data.</text>
</comment>
<dbReference type="EMBL" id="CAJJDM010000066">
    <property type="protein sequence ID" value="CAD8080952.1"/>
    <property type="molecule type" value="Genomic_DNA"/>
</dbReference>
<organism evidence="1 2">
    <name type="scientific">Paramecium primaurelia</name>
    <dbReference type="NCBI Taxonomy" id="5886"/>
    <lineage>
        <taxon>Eukaryota</taxon>
        <taxon>Sar</taxon>
        <taxon>Alveolata</taxon>
        <taxon>Ciliophora</taxon>
        <taxon>Intramacronucleata</taxon>
        <taxon>Oligohymenophorea</taxon>
        <taxon>Peniculida</taxon>
        <taxon>Parameciidae</taxon>
        <taxon>Paramecium</taxon>
    </lineage>
</organism>
<proteinExistence type="predicted"/>
<keyword evidence="2" id="KW-1185">Reference proteome</keyword>
<reference evidence="1" key="1">
    <citation type="submission" date="2021-01" db="EMBL/GenBank/DDBJ databases">
        <authorList>
            <consortium name="Genoscope - CEA"/>
            <person name="William W."/>
        </authorList>
    </citation>
    <scope>NUCLEOTIDE SEQUENCE</scope>
</reference>
<protein>
    <submittedName>
        <fullName evidence="1">Uncharacterized protein</fullName>
    </submittedName>
</protein>
<accession>A0A8S1MNN8</accession>
<dbReference type="AlphaFoldDB" id="A0A8S1MNN8"/>
<sequence length="101" mass="12070">MKNQAVQKIETCVIFSFKPMDTKKSHQIVYQITEIIFSDNNSNIQNIKIKYPNNVRMSIVTQQKNLGKPYIQKTKRTIFIDRTRFSIYFQLPHETKQIFQL</sequence>
<evidence type="ECO:0000313" key="1">
    <source>
        <dbReference type="EMBL" id="CAD8080952.1"/>
    </source>
</evidence>
<gene>
    <name evidence="1" type="ORF">PPRIM_AZ9-3.1.T0640248</name>
</gene>